<dbReference type="Proteomes" id="UP000789508">
    <property type="component" value="Unassembled WGS sequence"/>
</dbReference>
<feature type="non-terminal residue" evidence="1">
    <location>
        <position position="78"/>
    </location>
</feature>
<reference evidence="1" key="1">
    <citation type="submission" date="2021-06" db="EMBL/GenBank/DDBJ databases">
        <authorList>
            <person name="Kallberg Y."/>
            <person name="Tangrot J."/>
            <person name="Rosling A."/>
        </authorList>
    </citation>
    <scope>NUCLEOTIDE SEQUENCE</scope>
    <source>
        <strain evidence="1">FL130A</strain>
    </source>
</reference>
<keyword evidence="2" id="KW-1185">Reference proteome</keyword>
<protein>
    <submittedName>
        <fullName evidence="1">12449_t:CDS:1</fullName>
    </submittedName>
</protein>
<sequence length="78" mass="8389">MVTFKKTEVEDIEMGMDNAGKIASLLFYSAKNRILTTLSDEGSAKRNDEAMVRVKAPFGSGATSRSPAGHVGNIRLSI</sequence>
<evidence type="ECO:0000313" key="1">
    <source>
        <dbReference type="EMBL" id="CAG8564669.1"/>
    </source>
</evidence>
<comment type="caution">
    <text evidence="1">The sequence shown here is derived from an EMBL/GenBank/DDBJ whole genome shotgun (WGS) entry which is preliminary data.</text>
</comment>
<dbReference type="EMBL" id="CAJVPS010002289">
    <property type="protein sequence ID" value="CAG8564669.1"/>
    <property type="molecule type" value="Genomic_DNA"/>
</dbReference>
<proteinExistence type="predicted"/>
<gene>
    <name evidence="1" type="ORF">ALEPTO_LOCUS6520</name>
</gene>
<evidence type="ECO:0000313" key="2">
    <source>
        <dbReference type="Proteomes" id="UP000789508"/>
    </source>
</evidence>
<dbReference type="AlphaFoldDB" id="A0A9N9BE36"/>
<name>A0A9N9BE36_9GLOM</name>
<dbReference type="OrthoDB" id="532890at2759"/>
<organism evidence="1 2">
    <name type="scientific">Ambispora leptoticha</name>
    <dbReference type="NCBI Taxonomy" id="144679"/>
    <lineage>
        <taxon>Eukaryota</taxon>
        <taxon>Fungi</taxon>
        <taxon>Fungi incertae sedis</taxon>
        <taxon>Mucoromycota</taxon>
        <taxon>Glomeromycotina</taxon>
        <taxon>Glomeromycetes</taxon>
        <taxon>Archaeosporales</taxon>
        <taxon>Ambisporaceae</taxon>
        <taxon>Ambispora</taxon>
    </lineage>
</organism>
<accession>A0A9N9BE36</accession>